<dbReference type="Gene3D" id="1.10.10.10">
    <property type="entry name" value="Winged helix-like DNA-binding domain superfamily/Winged helix DNA-binding domain"/>
    <property type="match status" value="1"/>
</dbReference>
<keyword evidence="4" id="KW-0804">Transcription</keyword>
<name>A6G3K5_9BACT</name>
<evidence type="ECO:0000256" key="1">
    <source>
        <dbReference type="ARBA" id="ARBA00023015"/>
    </source>
</evidence>
<feature type="domain" description="RNA polymerase sigma-70 region 2" evidence="5">
    <location>
        <begin position="26"/>
        <end position="89"/>
    </location>
</feature>
<evidence type="ECO:0000256" key="4">
    <source>
        <dbReference type="ARBA" id="ARBA00023163"/>
    </source>
</evidence>
<dbReference type="InterPro" id="IPR007627">
    <property type="entry name" value="RNA_pol_sigma70_r2"/>
</dbReference>
<keyword evidence="2" id="KW-0731">Sigma factor</keyword>
<accession>A6G3K5</accession>
<organism evidence="6 7">
    <name type="scientific">Plesiocystis pacifica SIR-1</name>
    <dbReference type="NCBI Taxonomy" id="391625"/>
    <lineage>
        <taxon>Bacteria</taxon>
        <taxon>Pseudomonadati</taxon>
        <taxon>Myxococcota</taxon>
        <taxon>Polyangia</taxon>
        <taxon>Nannocystales</taxon>
        <taxon>Nannocystaceae</taxon>
        <taxon>Plesiocystis</taxon>
    </lineage>
</organism>
<dbReference type="InterPro" id="IPR039425">
    <property type="entry name" value="RNA_pol_sigma-70-like"/>
</dbReference>
<dbReference type="Pfam" id="PF04542">
    <property type="entry name" value="Sigma70_r2"/>
    <property type="match status" value="1"/>
</dbReference>
<dbReference type="InterPro" id="IPR036388">
    <property type="entry name" value="WH-like_DNA-bd_sf"/>
</dbReference>
<proteinExistence type="predicted"/>
<dbReference type="GO" id="GO:0016987">
    <property type="term" value="F:sigma factor activity"/>
    <property type="evidence" value="ECO:0007669"/>
    <property type="project" value="UniProtKB-KW"/>
</dbReference>
<reference evidence="6 7" key="1">
    <citation type="submission" date="2007-06" db="EMBL/GenBank/DDBJ databases">
        <authorList>
            <person name="Shimkets L."/>
            <person name="Ferriera S."/>
            <person name="Johnson J."/>
            <person name="Kravitz S."/>
            <person name="Beeson K."/>
            <person name="Sutton G."/>
            <person name="Rogers Y.-H."/>
            <person name="Friedman R."/>
            <person name="Frazier M."/>
            <person name="Venter J.C."/>
        </authorList>
    </citation>
    <scope>NUCLEOTIDE SEQUENCE [LARGE SCALE GENOMIC DNA]</scope>
    <source>
        <strain evidence="6 7">SIR-1</strain>
    </source>
</reference>
<dbReference type="AlphaFoldDB" id="A6G3K5"/>
<dbReference type="EMBL" id="ABCS01000018">
    <property type="protein sequence ID" value="EDM79612.1"/>
    <property type="molecule type" value="Genomic_DNA"/>
</dbReference>
<evidence type="ECO:0000313" key="7">
    <source>
        <dbReference type="Proteomes" id="UP000005801"/>
    </source>
</evidence>
<protein>
    <recommendedName>
        <fullName evidence="5">RNA polymerase sigma-70 region 2 domain-containing protein</fullName>
    </recommendedName>
</protein>
<keyword evidence="7" id="KW-1185">Reference proteome</keyword>
<dbReference type="PANTHER" id="PTHR43133:SF8">
    <property type="entry name" value="RNA POLYMERASE SIGMA FACTOR HI_1459-RELATED"/>
    <property type="match status" value="1"/>
</dbReference>
<dbReference type="OrthoDB" id="9811152at2"/>
<dbReference type="Proteomes" id="UP000005801">
    <property type="component" value="Unassembled WGS sequence"/>
</dbReference>
<dbReference type="SUPFAM" id="SSF88946">
    <property type="entry name" value="Sigma2 domain of RNA polymerase sigma factors"/>
    <property type="match status" value="1"/>
</dbReference>
<evidence type="ECO:0000256" key="2">
    <source>
        <dbReference type="ARBA" id="ARBA00023082"/>
    </source>
</evidence>
<dbReference type="Gene3D" id="1.10.1740.10">
    <property type="match status" value="1"/>
</dbReference>
<dbReference type="PANTHER" id="PTHR43133">
    <property type="entry name" value="RNA POLYMERASE ECF-TYPE SIGMA FACTO"/>
    <property type="match status" value="1"/>
</dbReference>
<evidence type="ECO:0000256" key="3">
    <source>
        <dbReference type="ARBA" id="ARBA00023125"/>
    </source>
</evidence>
<comment type="caution">
    <text evidence="6">The sequence shown here is derived from an EMBL/GenBank/DDBJ whole genome shotgun (WGS) entry which is preliminary data.</text>
</comment>
<dbReference type="RefSeq" id="WP_006971304.1">
    <property type="nucleotide sequence ID" value="NZ_ABCS01000018.1"/>
</dbReference>
<keyword evidence="3" id="KW-0238">DNA-binding</keyword>
<sequence>MRLDELYRDYRRAPDGPAKERLGRALERFFVRHFSRRCGSARAPDLSQSAVETVWRKLPNFEPEHDDAFTRWVTRIAHYAVLHEHERRRAKAVEAGEFESVEFQHPKTSPSGRVRERERMRLLRSELRRLHPRLRGALEDQLRGGDVLGYARRQGLPPATVRTHRRRGREALRQRIELRERTPSR</sequence>
<gene>
    <name evidence="6" type="ORF">PPSIR1_21329</name>
</gene>
<dbReference type="InterPro" id="IPR013325">
    <property type="entry name" value="RNA_pol_sigma_r2"/>
</dbReference>
<evidence type="ECO:0000313" key="6">
    <source>
        <dbReference type="EMBL" id="EDM79612.1"/>
    </source>
</evidence>
<dbReference type="GO" id="GO:0006352">
    <property type="term" value="P:DNA-templated transcription initiation"/>
    <property type="evidence" value="ECO:0007669"/>
    <property type="project" value="InterPro"/>
</dbReference>
<dbReference type="GO" id="GO:0003677">
    <property type="term" value="F:DNA binding"/>
    <property type="evidence" value="ECO:0007669"/>
    <property type="project" value="UniProtKB-KW"/>
</dbReference>
<keyword evidence="1" id="KW-0805">Transcription regulation</keyword>
<evidence type="ECO:0000259" key="5">
    <source>
        <dbReference type="Pfam" id="PF04542"/>
    </source>
</evidence>